<dbReference type="GO" id="GO:0008381">
    <property type="term" value="F:mechanosensitive monoatomic ion channel activity"/>
    <property type="evidence" value="ECO:0007669"/>
    <property type="project" value="InterPro"/>
</dbReference>
<reference evidence="4" key="1">
    <citation type="submission" date="2006-01" db="EMBL/GenBank/DDBJ databases">
        <authorList>
            <person name="Lindblad-Toh K."/>
            <person name="Mauceli E."/>
            <person name="Grabherr M."/>
            <person name="Chang J.L."/>
            <person name="Lander E.S."/>
        </authorList>
    </citation>
    <scope>NUCLEOTIDE SEQUENCE [LARGE SCALE GENOMIC DNA]</scope>
</reference>
<feature type="transmembrane region" description="Helical" evidence="1">
    <location>
        <begin position="145"/>
        <end position="163"/>
    </location>
</feature>
<dbReference type="PANTHER" id="PTHR47049">
    <property type="entry name" value="PIEZO-TYPE MECHANOSENSITIVE ION CHANNEL HOMOLOG"/>
    <property type="match status" value="1"/>
</dbReference>
<dbReference type="InterPro" id="IPR056770">
    <property type="entry name" value="Piezo_THU9_anchor"/>
</dbReference>
<evidence type="ECO:0000313" key="4">
    <source>
        <dbReference type="Ensembl" id="ENSGACP00000003127.1"/>
    </source>
</evidence>
<dbReference type="GO" id="GO:0016020">
    <property type="term" value="C:membrane"/>
    <property type="evidence" value="ECO:0007669"/>
    <property type="project" value="InterPro"/>
</dbReference>
<feature type="transmembrane region" description="Helical" evidence="1">
    <location>
        <begin position="424"/>
        <end position="445"/>
    </location>
</feature>
<evidence type="ECO:0000259" key="3">
    <source>
        <dbReference type="Pfam" id="PF24874"/>
    </source>
</evidence>
<accession>G3NCS7</accession>
<feature type="transmembrane region" description="Helical" evidence="1">
    <location>
        <begin position="44"/>
        <end position="67"/>
    </location>
</feature>
<organism evidence="4">
    <name type="scientific">Gasterosteus aculeatus</name>
    <name type="common">Three-spined stickleback</name>
    <dbReference type="NCBI Taxonomy" id="69293"/>
    <lineage>
        <taxon>Eukaryota</taxon>
        <taxon>Metazoa</taxon>
        <taxon>Chordata</taxon>
        <taxon>Craniata</taxon>
        <taxon>Vertebrata</taxon>
        <taxon>Euteleostomi</taxon>
        <taxon>Actinopterygii</taxon>
        <taxon>Neopterygii</taxon>
        <taxon>Teleostei</taxon>
        <taxon>Neoteleostei</taxon>
        <taxon>Acanthomorphata</taxon>
        <taxon>Eupercaria</taxon>
        <taxon>Perciformes</taxon>
        <taxon>Cottioidei</taxon>
        <taxon>Gasterosteales</taxon>
        <taxon>Gasterosteidae</taxon>
        <taxon>Gasterosteus</taxon>
    </lineage>
</organism>
<feature type="transmembrane region" description="Helical" evidence="1">
    <location>
        <begin position="115"/>
        <end position="133"/>
    </location>
</feature>
<name>G3NCS7_GASAC</name>
<reference evidence="4" key="2">
    <citation type="submission" date="2024-04" db="UniProtKB">
        <authorList>
            <consortium name="Ensembl"/>
        </authorList>
    </citation>
    <scope>IDENTIFICATION</scope>
</reference>
<dbReference type="Bgee" id="ENSGACG00000002396">
    <property type="expression patterns" value="Expressed in zone of skin and 10 other cell types or tissues"/>
</dbReference>
<feature type="transmembrane region" description="Helical" evidence="1">
    <location>
        <begin position="457"/>
        <end position="477"/>
    </location>
</feature>
<evidence type="ECO:0000259" key="2">
    <source>
        <dbReference type="Pfam" id="PF12166"/>
    </source>
</evidence>
<sequence>SRRLQAAGHKLKQVFLSGIQSVYRPTRGFFMGILHAEHRAATDVYALMFLTDVVDFVIIVFGFWAFGKHSAAADIASTLSEDQVPEAFLVMLLIQFSTMIIDRALYLRKAVLGKLIFQVILVFGIHFWMFFILPAVTERKFNQNFVAQLWYFVKCIYFGLSAYQIRCAYPTRILGNFLTKKYNHLNLFLFQGFRMVPFLVELRAVMDWVWTDTTLSLSDWMCVEDIYANIFIIKCSRETEKSLFTMSVQQQSIQPFTQVEYDQLTGKFGDNAVAMQFITLYSYEDIVTAMIEGSSGSVWRISPPSRQEVIKELLGSPVDLTLRLAWTFQRDLGKGGTVEHTFDKHSIDLEPGNPVRADLASLLVGNRTRPVLIPNMLPNYIRAPNGAEAKPVTQLYKGNEDGYLNITLSLKNDGSLNGSANQEWWDIAIAGCASSSCGVLPIVIFNDKVSPPSLGFLAGYGIMGLYVSVVLVIGKFVRGFFSEISHSIMFEELPCVDRILKLCTDIFLVRETGELELEEELYSKLIFLYRSPETMIKWTRDMRS</sequence>
<protein>
    <submittedName>
        <fullName evidence="4">Piezo-type mechanosensitive ion channel component 1</fullName>
    </submittedName>
</protein>
<dbReference type="Pfam" id="PF24874">
    <property type="entry name" value="Piezo_THU9_anchor"/>
    <property type="match status" value="1"/>
</dbReference>
<dbReference type="Ensembl" id="ENSGACT00000003138.1">
    <property type="protein sequence ID" value="ENSGACP00000003127.1"/>
    <property type="gene ID" value="ENSGACG00000002396.1"/>
</dbReference>
<feature type="transmembrane region" description="Helical" evidence="1">
    <location>
        <begin position="87"/>
        <end position="106"/>
    </location>
</feature>
<keyword evidence="1" id="KW-0472">Membrane</keyword>
<feature type="domain" description="Piezo THU9 and anchor" evidence="3">
    <location>
        <begin position="42"/>
        <end position="245"/>
    </location>
</feature>
<dbReference type="InterPro" id="IPR031334">
    <property type="entry name" value="Piezo_cap_dom"/>
</dbReference>
<keyword evidence="1" id="KW-1133">Transmembrane helix</keyword>
<dbReference type="PANTHER" id="PTHR47049:SF5">
    <property type="entry name" value="PIEZO-TYPE MECHANOSENSITIVE ION CHANNEL COMPONENT"/>
    <property type="match status" value="1"/>
</dbReference>
<dbReference type="AlphaFoldDB" id="G3NCS7"/>
<feature type="domain" description="Piezo non-specific cation channel cap" evidence="2">
    <location>
        <begin position="253"/>
        <end position="540"/>
    </location>
</feature>
<proteinExistence type="predicted"/>
<keyword evidence="1" id="KW-0812">Transmembrane</keyword>
<evidence type="ECO:0000256" key="1">
    <source>
        <dbReference type="SAM" id="Phobius"/>
    </source>
</evidence>
<dbReference type="InterPro" id="IPR027272">
    <property type="entry name" value="Piezo"/>
</dbReference>
<dbReference type="Pfam" id="PF12166">
    <property type="entry name" value="Piezo_cap"/>
    <property type="match status" value="1"/>
</dbReference>